<reference evidence="3 4" key="1">
    <citation type="journal article" date="2012" name="Genome Biol.">
        <title>Genome and low-iron response of an oceanic diatom adapted to chronic iron limitation.</title>
        <authorList>
            <person name="Lommer M."/>
            <person name="Specht M."/>
            <person name="Roy A.S."/>
            <person name="Kraemer L."/>
            <person name="Andreson R."/>
            <person name="Gutowska M.A."/>
            <person name="Wolf J."/>
            <person name="Bergner S.V."/>
            <person name="Schilhabel M.B."/>
            <person name="Klostermeier U.C."/>
            <person name="Beiko R.G."/>
            <person name="Rosenstiel P."/>
            <person name="Hippler M."/>
            <person name="Laroche J."/>
        </authorList>
    </citation>
    <scope>NUCLEOTIDE SEQUENCE [LARGE SCALE GENOMIC DNA]</scope>
    <source>
        <strain evidence="3 4">CCMP1005</strain>
    </source>
</reference>
<dbReference type="GO" id="GO:0004674">
    <property type="term" value="F:protein serine/threonine kinase activity"/>
    <property type="evidence" value="ECO:0007669"/>
    <property type="project" value="TreeGrafter"/>
</dbReference>
<feature type="region of interest" description="Disordered" evidence="1">
    <location>
        <begin position="491"/>
        <end position="511"/>
    </location>
</feature>
<dbReference type="EMBL" id="AGNL01049346">
    <property type="protein sequence ID" value="EJK44693.1"/>
    <property type="molecule type" value="Genomic_DNA"/>
</dbReference>
<dbReference type="AlphaFoldDB" id="K0QZ39"/>
<dbReference type="InterPro" id="IPR000719">
    <property type="entry name" value="Prot_kinase_dom"/>
</dbReference>
<organism evidence="3 4">
    <name type="scientific">Thalassiosira oceanica</name>
    <name type="common">Marine diatom</name>
    <dbReference type="NCBI Taxonomy" id="159749"/>
    <lineage>
        <taxon>Eukaryota</taxon>
        <taxon>Sar</taxon>
        <taxon>Stramenopiles</taxon>
        <taxon>Ochrophyta</taxon>
        <taxon>Bacillariophyta</taxon>
        <taxon>Coscinodiscophyceae</taxon>
        <taxon>Thalassiosirophycidae</taxon>
        <taxon>Thalassiosirales</taxon>
        <taxon>Thalassiosiraceae</taxon>
        <taxon>Thalassiosira</taxon>
    </lineage>
</organism>
<dbReference type="Proteomes" id="UP000266841">
    <property type="component" value="Unassembled WGS sequence"/>
</dbReference>
<evidence type="ECO:0000256" key="1">
    <source>
        <dbReference type="SAM" id="MobiDB-lite"/>
    </source>
</evidence>
<dbReference type="Gene3D" id="1.10.510.10">
    <property type="entry name" value="Transferase(Phosphotransferase) domain 1"/>
    <property type="match status" value="1"/>
</dbReference>
<proteinExistence type="predicted"/>
<dbReference type="SUPFAM" id="SSF56112">
    <property type="entry name" value="Protein kinase-like (PK-like)"/>
    <property type="match status" value="1"/>
</dbReference>
<sequence>MNSSSSPRRRLFSHDSASTSNKLLVVAAIICSIAYNYKLANEALAETQLREKLTYRPPSGQMTRGGREVSLADSIHEIFSFSRKQLKSGRFNTNGDNEMDATRSHLRNVSTSRRHPRRVTLVPLTSRKLARLKLDSIPPDAPIITQRWHDLNALDYLGGHEDECEPMYKWQLEGFPSCNAFHEINMKELRLINSGGSRTAFEVKSPLEGREKKYVFKTIKWSRADRMNPQLVDEQRKDSLVMMKTANDFIPPVWGYCSVAVLMDFMPEGSMHDYSARLAGGSPLSPVDRLRIAVHISSAVADLHTIDHSPIPSFFHNDIDGHQFLYKSDTDGKGRFMLNDFNYARPILRNKETKKQCRRDTFGMAVWKGRSLEELQDEMKGDLKPMEPDRVDVWMMGNPMYYILTDLYTWEEPKTLTWQQSAEKLLSGKRSPYPNHIVRSKDPAHIAMMEGIDMCWTHKWQERPSARQVADHLMNALRNITGKEEPDVRIVLPERDPNQRSTESDYNDHND</sequence>
<keyword evidence="4" id="KW-1185">Reference proteome</keyword>
<dbReference type="OMA" id="HEDECEP"/>
<dbReference type="PROSITE" id="PS50011">
    <property type="entry name" value="PROTEIN_KINASE_DOM"/>
    <property type="match status" value="1"/>
</dbReference>
<evidence type="ECO:0000313" key="3">
    <source>
        <dbReference type="EMBL" id="EJK44693.1"/>
    </source>
</evidence>
<dbReference type="InterPro" id="IPR051681">
    <property type="entry name" value="Ser/Thr_Kinases-Pseudokinases"/>
</dbReference>
<dbReference type="GO" id="GO:0005524">
    <property type="term" value="F:ATP binding"/>
    <property type="evidence" value="ECO:0007669"/>
    <property type="project" value="InterPro"/>
</dbReference>
<protein>
    <recommendedName>
        <fullName evidence="2">Protein kinase domain-containing protein</fullName>
    </recommendedName>
</protein>
<feature type="domain" description="Protein kinase" evidence="2">
    <location>
        <begin position="186"/>
        <end position="475"/>
    </location>
</feature>
<name>K0QZ39_THAOC</name>
<evidence type="ECO:0000259" key="2">
    <source>
        <dbReference type="PROSITE" id="PS50011"/>
    </source>
</evidence>
<gene>
    <name evidence="3" type="ORF">THAOC_36748</name>
</gene>
<comment type="caution">
    <text evidence="3">The sequence shown here is derived from an EMBL/GenBank/DDBJ whole genome shotgun (WGS) entry which is preliminary data.</text>
</comment>
<evidence type="ECO:0000313" key="4">
    <source>
        <dbReference type="Proteomes" id="UP000266841"/>
    </source>
</evidence>
<dbReference type="Pfam" id="PF07714">
    <property type="entry name" value="PK_Tyr_Ser-Thr"/>
    <property type="match status" value="1"/>
</dbReference>
<dbReference type="InterPro" id="IPR001245">
    <property type="entry name" value="Ser-Thr/Tyr_kinase_cat_dom"/>
</dbReference>
<dbReference type="PANTHER" id="PTHR44329">
    <property type="entry name" value="SERINE/THREONINE-PROTEIN KINASE TNNI3K-RELATED"/>
    <property type="match status" value="1"/>
</dbReference>
<dbReference type="InterPro" id="IPR011009">
    <property type="entry name" value="Kinase-like_dom_sf"/>
</dbReference>
<dbReference type="PANTHER" id="PTHR44329:SF214">
    <property type="entry name" value="PROTEIN KINASE DOMAIN-CONTAINING PROTEIN"/>
    <property type="match status" value="1"/>
</dbReference>
<accession>K0QZ39</accession>
<dbReference type="OrthoDB" id="45972at2759"/>